<dbReference type="HOGENOM" id="CLU_1068054_0_0_11"/>
<keyword evidence="3 6" id="KW-0540">Nuclease</keyword>
<evidence type="ECO:0000256" key="2">
    <source>
        <dbReference type="ARBA" id="ARBA00022490"/>
    </source>
</evidence>
<dbReference type="GO" id="GO:0005829">
    <property type="term" value="C:cytosol"/>
    <property type="evidence" value="ECO:0007669"/>
    <property type="project" value="TreeGrafter"/>
</dbReference>
<dbReference type="eggNOG" id="COG1722">
    <property type="taxonomic scope" value="Bacteria"/>
</dbReference>
<dbReference type="GO" id="GO:0008855">
    <property type="term" value="F:exodeoxyribonuclease VII activity"/>
    <property type="evidence" value="ECO:0007669"/>
    <property type="project" value="UniProtKB-UniRule"/>
</dbReference>
<dbReference type="EC" id="3.1.11.6" evidence="6"/>
<name>K9F0J0_9ACTO</name>
<feature type="compositionally biased region" description="Low complexity" evidence="7">
    <location>
        <begin position="81"/>
        <end position="105"/>
    </location>
</feature>
<dbReference type="InterPro" id="IPR037004">
    <property type="entry name" value="Exonuc_VII_ssu_sf"/>
</dbReference>
<accession>K9F0J0</accession>
<reference evidence="8 9" key="1">
    <citation type="submission" date="2012-09" db="EMBL/GenBank/DDBJ databases">
        <title>The Genome Sequence of Actinobaculum massiliae ACS-171-V-COL2.</title>
        <authorList>
            <consortium name="The Broad Institute Genome Sequencing Platform"/>
            <person name="Earl A."/>
            <person name="Ward D."/>
            <person name="Feldgarden M."/>
            <person name="Gevers D."/>
            <person name="Saerens B."/>
            <person name="Vaneechoutte M."/>
            <person name="Walker B."/>
            <person name="Young S.K."/>
            <person name="Zeng Q."/>
            <person name="Gargeya S."/>
            <person name="Fitzgerald M."/>
            <person name="Haas B."/>
            <person name="Abouelleil A."/>
            <person name="Alvarado L."/>
            <person name="Arachchi H.M."/>
            <person name="Berlin A."/>
            <person name="Chapman S.B."/>
            <person name="Goldberg J."/>
            <person name="Griggs A."/>
            <person name="Gujja S."/>
            <person name="Hansen M."/>
            <person name="Howarth C."/>
            <person name="Imamovic A."/>
            <person name="Larimer J."/>
            <person name="McCowen C."/>
            <person name="Montmayeur A."/>
            <person name="Murphy C."/>
            <person name="Neiman D."/>
            <person name="Pearson M."/>
            <person name="Priest M."/>
            <person name="Roberts A."/>
            <person name="Saif S."/>
            <person name="Shea T."/>
            <person name="Sisk P."/>
            <person name="Sykes S."/>
            <person name="Wortman J."/>
            <person name="Nusbaum C."/>
            <person name="Birren B."/>
        </authorList>
    </citation>
    <scope>NUCLEOTIDE SEQUENCE [LARGE SCALE GENOMIC DNA]</scope>
    <source>
        <strain evidence="9">ACS-171-V-Col2</strain>
    </source>
</reference>
<feature type="region of interest" description="Disordered" evidence="7">
    <location>
        <begin position="72"/>
        <end position="136"/>
    </location>
</feature>
<organism evidence="8 9">
    <name type="scientific">Actinobaculum massiliense ACS-171-V-Col2</name>
    <dbReference type="NCBI Taxonomy" id="883066"/>
    <lineage>
        <taxon>Bacteria</taxon>
        <taxon>Bacillati</taxon>
        <taxon>Actinomycetota</taxon>
        <taxon>Actinomycetes</taxon>
        <taxon>Actinomycetales</taxon>
        <taxon>Actinomycetaceae</taxon>
        <taxon>Actinobaculum</taxon>
    </lineage>
</organism>
<dbReference type="RefSeq" id="WP_007001354.1">
    <property type="nucleotide sequence ID" value="NZ_JH992955.1"/>
</dbReference>
<keyword evidence="2 6" id="KW-0963">Cytoplasm</keyword>
<feature type="compositionally biased region" description="Basic and acidic residues" evidence="7">
    <location>
        <begin position="167"/>
        <end position="180"/>
    </location>
</feature>
<dbReference type="AlphaFoldDB" id="K9F0J0"/>
<comment type="catalytic activity">
    <reaction evidence="6">
        <text>Exonucleolytic cleavage in either 5'- to 3'- or 3'- to 5'-direction to yield nucleoside 5'-phosphates.</text>
        <dbReference type="EC" id="3.1.11.6"/>
    </reaction>
</comment>
<dbReference type="GO" id="GO:0009318">
    <property type="term" value="C:exodeoxyribonuclease VII complex"/>
    <property type="evidence" value="ECO:0007669"/>
    <property type="project" value="UniProtKB-UniRule"/>
</dbReference>
<dbReference type="PANTHER" id="PTHR34137">
    <property type="entry name" value="EXODEOXYRIBONUCLEASE 7 SMALL SUBUNIT"/>
    <property type="match status" value="1"/>
</dbReference>
<keyword evidence="9" id="KW-1185">Reference proteome</keyword>
<dbReference type="Proteomes" id="UP000009888">
    <property type="component" value="Unassembled WGS sequence"/>
</dbReference>
<dbReference type="PATRIC" id="fig|883066.3.peg.1207"/>
<comment type="subunit">
    <text evidence="6">Heterooligomer composed of large and small subunits.</text>
</comment>
<comment type="function">
    <text evidence="6">Bidirectionally degrades single-stranded DNA into large acid-insoluble oligonucleotides, which are then degraded further into small acid-soluble oligonucleotides.</text>
</comment>
<evidence type="ECO:0000256" key="3">
    <source>
        <dbReference type="ARBA" id="ARBA00022722"/>
    </source>
</evidence>
<dbReference type="STRING" id="202789.GCA_001457435_00966"/>
<evidence type="ECO:0000256" key="7">
    <source>
        <dbReference type="SAM" id="MobiDB-lite"/>
    </source>
</evidence>
<dbReference type="Gene3D" id="1.10.287.1040">
    <property type="entry name" value="Exonuclease VII, small subunit"/>
    <property type="match status" value="1"/>
</dbReference>
<comment type="similarity">
    <text evidence="1 6">Belongs to the XseB family.</text>
</comment>
<gene>
    <name evidence="6" type="primary">xseB</name>
    <name evidence="8" type="ORF">HMPREF9233_01148</name>
</gene>
<dbReference type="PANTHER" id="PTHR34137:SF1">
    <property type="entry name" value="EXODEOXYRIBONUCLEASE 7 SMALL SUBUNIT"/>
    <property type="match status" value="1"/>
</dbReference>
<evidence type="ECO:0000256" key="5">
    <source>
        <dbReference type="ARBA" id="ARBA00022839"/>
    </source>
</evidence>
<keyword evidence="4 6" id="KW-0378">Hydrolase</keyword>
<comment type="subcellular location">
    <subcellularLocation>
        <location evidence="6">Cytoplasm</location>
    </subcellularLocation>
</comment>
<dbReference type="NCBIfam" id="TIGR01280">
    <property type="entry name" value="xseB"/>
    <property type="match status" value="1"/>
</dbReference>
<dbReference type="HAMAP" id="MF_00337">
    <property type="entry name" value="Exonuc_7_S"/>
    <property type="match status" value="1"/>
</dbReference>
<proteinExistence type="inferred from homology"/>
<evidence type="ECO:0000256" key="4">
    <source>
        <dbReference type="ARBA" id="ARBA00022801"/>
    </source>
</evidence>
<evidence type="ECO:0000256" key="6">
    <source>
        <dbReference type="HAMAP-Rule" id="MF_00337"/>
    </source>
</evidence>
<feature type="region of interest" description="Disordered" evidence="7">
    <location>
        <begin position="150"/>
        <end position="234"/>
    </location>
</feature>
<dbReference type="GO" id="GO:0006308">
    <property type="term" value="P:DNA catabolic process"/>
    <property type="evidence" value="ECO:0007669"/>
    <property type="project" value="UniProtKB-UniRule"/>
</dbReference>
<dbReference type="Pfam" id="PF02609">
    <property type="entry name" value="Exonuc_VII_S"/>
    <property type="match status" value="1"/>
</dbReference>
<comment type="caution">
    <text evidence="8">The sequence shown here is derived from an EMBL/GenBank/DDBJ whole genome shotgun (WGS) entry which is preliminary data.</text>
</comment>
<feature type="compositionally biased region" description="Low complexity" evidence="7">
    <location>
        <begin position="112"/>
        <end position="122"/>
    </location>
</feature>
<feature type="compositionally biased region" description="Acidic residues" evidence="7">
    <location>
        <begin position="200"/>
        <end position="220"/>
    </location>
</feature>
<sequence length="234" mass="25128">MSTNDTPEPARSEIASRVASMSYEEARSRLVEIVSRLEQGSIPLEESLRLWEVGEDLARHCQFWLEGATQRIKAAERGETPDQAAQSQPAQQGQPAQQTPQGHPASPTEHIQLAQQGQNPQQGTDPTAIPGANNADKSARLAAIQAAVDGVKAEDVPAVELSPAERAALRSREERAEHPEAGSGAAPATRQESATPAATTEEEDPEGLDFDPTEFDDGSEIDSAPLVRHPEDFE</sequence>
<keyword evidence="5 6" id="KW-0269">Exonuclease</keyword>
<dbReference type="NCBIfam" id="NF002139">
    <property type="entry name" value="PRK00977.1-3"/>
    <property type="match status" value="1"/>
</dbReference>
<protein>
    <recommendedName>
        <fullName evidence="6">Exodeoxyribonuclease 7 small subunit</fullName>
        <ecNumber evidence="6">3.1.11.6</ecNumber>
    </recommendedName>
    <alternativeName>
        <fullName evidence="6">Exodeoxyribonuclease VII small subunit</fullName>
        <shortName evidence="6">Exonuclease VII small subunit</shortName>
    </alternativeName>
</protein>
<evidence type="ECO:0000256" key="1">
    <source>
        <dbReference type="ARBA" id="ARBA00009998"/>
    </source>
</evidence>
<feature type="region of interest" description="Disordered" evidence="7">
    <location>
        <begin position="1"/>
        <end position="21"/>
    </location>
</feature>
<dbReference type="InterPro" id="IPR003761">
    <property type="entry name" value="Exonuc_VII_S"/>
</dbReference>
<dbReference type="EMBL" id="AGWL01000006">
    <property type="protein sequence ID" value="EKU95010.1"/>
    <property type="molecule type" value="Genomic_DNA"/>
</dbReference>
<dbReference type="SUPFAM" id="SSF116842">
    <property type="entry name" value="XseB-like"/>
    <property type="match status" value="1"/>
</dbReference>
<evidence type="ECO:0000313" key="8">
    <source>
        <dbReference type="EMBL" id="EKU95010.1"/>
    </source>
</evidence>
<evidence type="ECO:0000313" key="9">
    <source>
        <dbReference type="Proteomes" id="UP000009888"/>
    </source>
</evidence>